<evidence type="ECO:0000313" key="3">
    <source>
        <dbReference type="Proteomes" id="UP001519460"/>
    </source>
</evidence>
<evidence type="ECO:0000256" key="1">
    <source>
        <dbReference type="SAM" id="MobiDB-lite"/>
    </source>
</evidence>
<name>A0ABD0KTS2_9CAEN</name>
<comment type="caution">
    <text evidence="2">The sequence shown here is derived from an EMBL/GenBank/DDBJ whole genome shotgun (WGS) entry which is preliminary data.</text>
</comment>
<dbReference type="Proteomes" id="UP001519460">
    <property type="component" value="Unassembled WGS sequence"/>
</dbReference>
<sequence length="74" mass="8144">MCHSISSRLRRQLDPSTSLSVSTDYHVTVPRRVAELLVASSSLVMTLINILSLRLPGAPVKFSEKKEIDGDYAS</sequence>
<organism evidence="2 3">
    <name type="scientific">Batillaria attramentaria</name>
    <dbReference type="NCBI Taxonomy" id="370345"/>
    <lineage>
        <taxon>Eukaryota</taxon>
        <taxon>Metazoa</taxon>
        <taxon>Spiralia</taxon>
        <taxon>Lophotrochozoa</taxon>
        <taxon>Mollusca</taxon>
        <taxon>Gastropoda</taxon>
        <taxon>Caenogastropoda</taxon>
        <taxon>Sorbeoconcha</taxon>
        <taxon>Cerithioidea</taxon>
        <taxon>Batillariidae</taxon>
        <taxon>Batillaria</taxon>
    </lineage>
</organism>
<proteinExistence type="predicted"/>
<evidence type="ECO:0000313" key="2">
    <source>
        <dbReference type="EMBL" id="KAK7490408.1"/>
    </source>
</evidence>
<keyword evidence="3" id="KW-1185">Reference proteome</keyword>
<accession>A0ABD0KTS2</accession>
<reference evidence="2 3" key="1">
    <citation type="journal article" date="2023" name="Sci. Data">
        <title>Genome assembly of the Korean intertidal mud-creeper Batillaria attramentaria.</title>
        <authorList>
            <person name="Patra A.K."/>
            <person name="Ho P.T."/>
            <person name="Jun S."/>
            <person name="Lee S.J."/>
            <person name="Kim Y."/>
            <person name="Won Y.J."/>
        </authorList>
    </citation>
    <scope>NUCLEOTIDE SEQUENCE [LARGE SCALE GENOMIC DNA]</scope>
    <source>
        <strain evidence="2">Wonlab-2016</strain>
    </source>
</reference>
<dbReference type="AlphaFoldDB" id="A0ABD0KTS2"/>
<gene>
    <name evidence="2" type="ORF">BaRGS_00018387</name>
</gene>
<dbReference type="EMBL" id="JACVVK020000127">
    <property type="protein sequence ID" value="KAK7490408.1"/>
    <property type="molecule type" value="Genomic_DNA"/>
</dbReference>
<feature type="region of interest" description="Disordered" evidence="1">
    <location>
        <begin position="1"/>
        <end position="20"/>
    </location>
</feature>
<protein>
    <submittedName>
        <fullName evidence="2">Uncharacterized protein</fullName>
    </submittedName>
</protein>